<protein>
    <recommendedName>
        <fullName evidence="7">Peptidase S1 domain-containing protein</fullName>
    </recommendedName>
</protein>
<dbReference type="InterPro" id="IPR001254">
    <property type="entry name" value="Trypsin_dom"/>
</dbReference>
<dbReference type="InterPro" id="IPR043504">
    <property type="entry name" value="Peptidase_S1_PA_chymotrypsin"/>
</dbReference>
<evidence type="ECO:0000313" key="8">
    <source>
        <dbReference type="EMBL" id="KAK4878515.1"/>
    </source>
</evidence>
<organism evidence="8 9">
    <name type="scientific">Aquatica leii</name>
    <dbReference type="NCBI Taxonomy" id="1421715"/>
    <lineage>
        <taxon>Eukaryota</taxon>
        <taxon>Metazoa</taxon>
        <taxon>Ecdysozoa</taxon>
        <taxon>Arthropoda</taxon>
        <taxon>Hexapoda</taxon>
        <taxon>Insecta</taxon>
        <taxon>Pterygota</taxon>
        <taxon>Neoptera</taxon>
        <taxon>Endopterygota</taxon>
        <taxon>Coleoptera</taxon>
        <taxon>Polyphaga</taxon>
        <taxon>Elateriformia</taxon>
        <taxon>Elateroidea</taxon>
        <taxon>Lampyridae</taxon>
        <taxon>Luciolinae</taxon>
        <taxon>Aquatica</taxon>
    </lineage>
</organism>
<evidence type="ECO:0000256" key="2">
    <source>
        <dbReference type="ARBA" id="ARBA00022670"/>
    </source>
</evidence>
<dbReference type="CDD" id="cd00190">
    <property type="entry name" value="Tryp_SPc"/>
    <property type="match status" value="2"/>
</dbReference>
<name>A0AAN7P1T2_9COLE</name>
<keyword evidence="4" id="KW-0720">Serine protease</keyword>
<dbReference type="PANTHER" id="PTHR24276:SF91">
    <property type="entry name" value="AT26814P-RELATED"/>
    <property type="match status" value="1"/>
</dbReference>
<comment type="caution">
    <text evidence="8">The sequence shown here is derived from an EMBL/GenBank/DDBJ whole genome shotgun (WGS) entry which is preliminary data.</text>
</comment>
<dbReference type="Gene3D" id="2.40.10.10">
    <property type="entry name" value="Trypsin-like serine proteases"/>
    <property type="match status" value="3"/>
</dbReference>
<dbReference type="SMART" id="SM00020">
    <property type="entry name" value="Tryp_SPc"/>
    <property type="match status" value="2"/>
</dbReference>
<proteinExistence type="inferred from homology"/>
<evidence type="ECO:0000256" key="6">
    <source>
        <dbReference type="SAM" id="SignalP"/>
    </source>
</evidence>
<dbReference type="Proteomes" id="UP001353858">
    <property type="component" value="Unassembled WGS sequence"/>
</dbReference>
<feature type="domain" description="Peptidase S1" evidence="7">
    <location>
        <begin position="26"/>
        <end position="248"/>
    </location>
</feature>
<comment type="similarity">
    <text evidence="1">Belongs to the peptidase S1 family.</text>
</comment>
<gene>
    <name evidence="8" type="ORF">RN001_011021</name>
</gene>
<feature type="domain" description="Peptidase S1" evidence="7">
    <location>
        <begin position="247"/>
        <end position="466"/>
    </location>
</feature>
<keyword evidence="6" id="KW-0732">Signal</keyword>
<keyword evidence="3" id="KW-0378">Hydrolase</keyword>
<evidence type="ECO:0000256" key="3">
    <source>
        <dbReference type="ARBA" id="ARBA00022801"/>
    </source>
</evidence>
<dbReference type="PANTHER" id="PTHR24276">
    <property type="entry name" value="POLYSERASE-RELATED"/>
    <property type="match status" value="1"/>
</dbReference>
<keyword evidence="2" id="KW-0645">Protease</keyword>
<keyword evidence="5" id="KW-1015">Disulfide bond</keyword>
<evidence type="ECO:0000259" key="7">
    <source>
        <dbReference type="PROSITE" id="PS50240"/>
    </source>
</evidence>
<evidence type="ECO:0000256" key="4">
    <source>
        <dbReference type="ARBA" id="ARBA00022825"/>
    </source>
</evidence>
<keyword evidence="9" id="KW-1185">Reference proteome</keyword>
<dbReference type="InterPro" id="IPR001314">
    <property type="entry name" value="Peptidase_S1A"/>
</dbReference>
<dbReference type="AlphaFoldDB" id="A0AAN7P1T2"/>
<dbReference type="PROSITE" id="PS50240">
    <property type="entry name" value="TRYPSIN_DOM"/>
    <property type="match status" value="2"/>
</dbReference>
<dbReference type="GO" id="GO:0006508">
    <property type="term" value="P:proteolysis"/>
    <property type="evidence" value="ECO:0007669"/>
    <property type="project" value="UniProtKB-KW"/>
</dbReference>
<dbReference type="PRINTS" id="PR00722">
    <property type="entry name" value="CHYMOTRYPSIN"/>
</dbReference>
<feature type="signal peptide" evidence="6">
    <location>
        <begin position="1"/>
        <end position="24"/>
    </location>
</feature>
<evidence type="ECO:0000256" key="1">
    <source>
        <dbReference type="ARBA" id="ARBA00007664"/>
    </source>
</evidence>
<dbReference type="GO" id="GO:0004252">
    <property type="term" value="F:serine-type endopeptidase activity"/>
    <property type="evidence" value="ECO:0007669"/>
    <property type="project" value="InterPro"/>
</dbReference>
<evidence type="ECO:0000313" key="9">
    <source>
        <dbReference type="Proteomes" id="UP001353858"/>
    </source>
</evidence>
<dbReference type="SUPFAM" id="SSF50494">
    <property type="entry name" value="Trypsin-like serine proteases"/>
    <property type="match status" value="2"/>
</dbReference>
<reference evidence="9" key="1">
    <citation type="submission" date="2023-01" db="EMBL/GenBank/DDBJ databases">
        <title>Key to firefly adult light organ development and bioluminescence: homeobox transcription factors regulate luciferase expression and transportation to peroxisome.</title>
        <authorList>
            <person name="Fu X."/>
        </authorList>
    </citation>
    <scope>NUCLEOTIDE SEQUENCE [LARGE SCALE GENOMIC DNA]</scope>
</reference>
<dbReference type="InterPro" id="IPR009003">
    <property type="entry name" value="Peptidase_S1_PA"/>
</dbReference>
<dbReference type="EMBL" id="JARPUR010000004">
    <property type="protein sequence ID" value="KAK4878515.1"/>
    <property type="molecule type" value="Genomic_DNA"/>
</dbReference>
<dbReference type="InterPro" id="IPR050430">
    <property type="entry name" value="Peptidase_S1"/>
</dbReference>
<accession>A0AAN7P1T2</accession>
<feature type="chain" id="PRO_5042935292" description="Peptidase S1 domain-containing protein" evidence="6">
    <location>
        <begin position="25"/>
        <end position="466"/>
    </location>
</feature>
<dbReference type="Pfam" id="PF00089">
    <property type="entry name" value="Trypsin"/>
    <property type="match status" value="2"/>
</dbReference>
<dbReference type="FunFam" id="2.40.10.10:FF:000068">
    <property type="entry name" value="transmembrane protease serine 2"/>
    <property type="match status" value="2"/>
</dbReference>
<evidence type="ECO:0000256" key="5">
    <source>
        <dbReference type="ARBA" id="ARBA00023157"/>
    </source>
</evidence>
<sequence length="466" mass="50933">MSFYIVSFLVLVVALSGVASSLNARIVNETNAANGEYPYMVSLRTAGNVHLCGGSILNHYWVLSAAMCLVSISTANVNVVVGTNSLRFGGVIYQVELVVIHPSYNSVTLIYDAGLIKTTTYIRYGLVVEPICLAHVLPDNGTVGALTGWGFTLTSTSENNLKVLKTKVMDQTVCKNKMSVLGYNLQFMQFCTFNEYAVGCVGDNGGPIVVDNKQFGILSWLTCIIDIPDIYTNVPIVRVSAEIEKRIINGTTVYNDDYPYMVSLRSTANYHFCGGSIVSRFWVLTSAVCVNLIPDFIVVVGTNSLSFGGVIYKVDYFLQHPLFNSTTLSYNAALIKTTNRIQFSRQVLPVFLARVLPFVGTVGVLTGWGPTSLPPLSVPDQLEALRTTVIEQSVCADAFTDRGYTLQSMQFCTFSNKSGGCYTDAGGPIVAGYRQFGILSIATCGSGYPDVYTRVPYIRQWIMKYI</sequence>